<evidence type="ECO:0000313" key="2">
    <source>
        <dbReference type="EMBL" id="MPC10713.1"/>
    </source>
</evidence>
<comment type="caution">
    <text evidence="2">The sequence shown here is derived from an EMBL/GenBank/DDBJ whole genome shotgun (WGS) entry which is preliminary data.</text>
</comment>
<dbReference type="Proteomes" id="UP000324222">
    <property type="component" value="Unassembled WGS sequence"/>
</dbReference>
<dbReference type="AlphaFoldDB" id="A0A5B7CTB7"/>
<feature type="region of interest" description="Disordered" evidence="1">
    <location>
        <begin position="71"/>
        <end position="97"/>
    </location>
</feature>
<organism evidence="2 3">
    <name type="scientific">Portunus trituberculatus</name>
    <name type="common">Swimming crab</name>
    <name type="synonym">Neptunus trituberculatus</name>
    <dbReference type="NCBI Taxonomy" id="210409"/>
    <lineage>
        <taxon>Eukaryota</taxon>
        <taxon>Metazoa</taxon>
        <taxon>Ecdysozoa</taxon>
        <taxon>Arthropoda</taxon>
        <taxon>Crustacea</taxon>
        <taxon>Multicrustacea</taxon>
        <taxon>Malacostraca</taxon>
        <taxon>Eumalacostraca</taxon>
        <taxon>Eucarida</taxon>
        <taxon>Decapoda</taxon>
        <taxon>Pleocyemata</taxon>
        <taxon>Brachyura</taxon>
        <taxon>Eubrachyura</taxon>
        <taxon>Portunoidea</taxon>
        <taxon>Portunidae</taxon>
        <taxon>Portuninae</taxon>
        <taxon>Portunus</taxon>
    </lineage>
</organism>
<evidence type="ECO:0000313" key="3">
    <source>
        <dbReference type="Proteomes" id="UP000324222"/>
    </source>
</evidence>
<name>A0A5B7CTB7_PORTR</name>
<reference evidence="2 3" key="1">
    <citation type="submission" date="2019-05" db="EMBL/GenBank/DDBJ databases">
        <title>Another draft genome of Portunus trituberculatus and its Hox gene families provides insights of decapod evolution.</title>
        <authorList>
            <person name="Jeong J.-H."/>
            <person name="Song I."/>
            <person name="Kim S."/>
            <person name="Choi T."/>
            <person name="Kim D."/>
            <person name="Ryu S."/>
            <person name="Kim W."/>
        </authorList>
    </citation>
    <scope>NUCLEOTIDE SEQUENCE [LARGE SCALE GENOMIC DNA]</scope>
    <source>
        <tissue evidence="2">Muscle</tissue>
    </source>
</reference>
<sequence length="97" mass="10597">MRPQPTRHYPGDDVSDGHRQTSHVGPRKDVTLHALHEEYLTGEVNPSHWARLRQVSLGGCEGGWAHGVTAQLSPSGTHGRATFVSATHPSGRDTFHL</sequence>
<protein>
    <submittedName>
        <fullName evidence="2">Uncharacterized protein</fullName>
    </submittedName>
</protein>
<gene>
    <name evidence="2" type="ORF">E2C01_003353</name>
</gene>
<dbReference type="EMBL" id="VSRR010000127">
    <property type="protein sequence ID" value="MPC10713.1"/>
    <property type="molecule type" value="Genomic_DNA"/>
</dbReference>
<proteinExistence type="predicted"/>
<feature type="region of interest" description="Disordered" evidence="1">
    <location>
        <begin position="1"/>
        <end position="28"/>
    </location>
</feature>
<keyword evidence="3" id="KW-1185">Reference proteome</keyword>
<evidence type="ECO:0000256" key="1">
    <source>
        <dbReference type="SAM" id="MobiDB-lite"/>
    </source>
</evidence>
<feature type="compositionally biased region" description="Basic and acidic residues" evidence="1">
    <location>
        <begin position="9"/>
        <end position="19"/>
    </location>
</feature>
<accession>A0A5B7CTB7</accession>